<feature type="transmembrane region" description="Helical" evidence="1">
    <location>
        <begin position="348"/>
        <end position="365"/>
    </location>
</feature>
<keyword evidence="3" id="KW-1185">Reference proteome</keyword>
<dbReference type="AlphaFoldDB" id="A0A8T4GTD6"/>
<feature type="transmembrane region" description="Helical" evidence="1">
    <location>
        <begin position="152"/>
        <end position="171"/>
    </location>
</feature>
<feature type="transmembrane region" description="Helical" evidence="1">
    <location>
        <begin position="316"/>
        <end position="336"/>
    </location>
</feature>
<feature type="transmembrane region" description="Helical" evidence="1">
    <location>
        <begin position="371"/>
        <end position="393"/>
    </location>
</feature>
<dbReference type="OrthoDB" id="313515at2157"/>
<protein>
    <submittedName>
        <fullName evidence="2">Uncharacterized protein (TIGR03663 family)</fullName>
    </submittedName>
</protein>
<dbReference type="PANTHER" id="PTHR41710:SF2">
    <property type="entry name" value="GLYCOSYL TRANSFERASE FAMILY 39_83 DOMAIN-CONTAINING PROTEIN"/>
    <property type="match status" value="1"/>
</dbReference>
<organism evidence="2 3">
    <name type="scientific">Halolamina salifodinae</name>
    <dbReference type="NCBI Taxonomy" id="1202767"/>
    <lineage>
        <taxon>Archaea</taxon>
        <taxon>Methanobacteriati</taxon>
        <taxon>Methanobacteriota</taxon>
        <taxon>Stenosarchaea group</taxon>
        <taxon>Halobacteria</taxon>
        <taxon>Halobacteriales</taxon>
        <taxon>Haloferacaceae</taxon>
    </lineage>
</organism>
<feature type="transmembrane region" description="Helical" evidence="1">
    <location>
        <begin position="244"/>
        <end position="262"/>
    </location>
</feature>
<evidence type="ECO:0000313" key="2">
    <source>
        <dbReference type="EMBL" id="MBP1985660.1"/>
    </source>
</evidence>
<dbReference type="InterPro" id="IPR019962">
    <property type="entry name" value="CHP03663"/>
</dbReference>
<reference evidence="2" key="1">
    <citation type="submission" date="2021-03" db="EMBL/GenBank/DDBJ databases">
        <title>Genomic Encyclopedia of Type Strains, Phase IV (KMG-IV): sequencing the most valuable type-strain genomes for metagenomic binning, comparative biology and taxonomic classification.</title>
        <authorList>
            <person name="Goeker M."/>
        </authorList>
    </citation>
    <scope>NUCLEOTIDE SEQUENCE</scope>
    <source>
        <strain evidence="2">DSM 26232</strain>
    </source>
</reference>
<gene>
    <name evidence="2" type="ORF">J2753_000133</name>
</gene>
<dbReference type="Proteomes" id="UP000823736">
    <property type="component" value="Unassembled WGS sequence"/>
</dbReference>
<dbReference type="RefSeq" id="WP_209489454.1">
    <property type="nucleotide sequence ID" value="NZ_JAGGLC010000001.1"/>
</dbReference>
<proteinExistence type="predicted"/>
<dbReference type="PANTHER" id="PTHR41710">
    <property type="entry name" value="GLYCOSYL TRANSFERASE, FAMILY 39"/>
    <property type="match status" value="1"/>
</dbReference>
<feature type="transmembrane region" description="Helical" evidence="1">
    <location>
        <begin position="82"/>
        <end position="101"/>
    </location>
</feature>
<keyword evidence="1" id="KW-0472">Membrane</keyword>
<evidence type="ECO:0000313" key="3">
    <source>
        <dbReference type="Proteomes" id="UP000823736"/>
    </source>
</evidence>
<keyword evidence="1" id="KW-0812">Transmembrane</keyword>
<dbReference type="NCBIfam" id="TIGR03663">
    <property type="entry name" value="flippase activity-associated protein Agl23"/>
    <property type="match status" value="1"/>
</dbReference>
<accession>A0A8T4GTD6</accession>
<dbReference type="EMBL" id="JAGGLC010000001">
    <property type="protein sequence ID" value="MBP1985660.1"/>
    <property type="molecule type" value="Genomic_DNA"/>
</dbReference>
<feature type="transmembrane region" description="Helical" evidence="1">
    <location>
        <begin position="183"/>
        <end position="209"/>
    </location>
</feature>
<name>A0A8T4GTD6_9EURY</name>
<comment type="caution">
    <text evidence="2">The sequence shown here is derived from an EMBL/GenBank/DDBJ whole genome shotgun (WGS) entry which is preliminary data.</text>
</comment>
<keyword evidence="1" id="KW-1133">Transmembrane helix</keyword>
<feature type="transmembrane region" description="Helical" evidence="1">
    <location>
        <begin position="51"/>
        <end position="70"/>
    </location>
</feature>
<sequence>MRRLDRIERAVLALTALAVLARVLGLGARPFHWDEARVGYWTLRSLDTGVYAYRPVAGGPFLYVVGRWLFSLGLTSDAAARVPVALVGGLLPLAALLFRRATLVVDGAADLGRPSRSDAAEHPPRIGLSDAETVSLAILLTLAPPLLYYSRVLRGDLPLAAFSLVAVGFALRWRHRGDRRSLYAAAGAFGLALTTSGFVLATIICWLLAAVLTVDEARIRGTDPVAVRERAHNVVSWLVDRQVALIRGVLVAVGVALVFYVPRGWIDLARPATLLSALEAGTVGALERFLAVRVLGRHAPPTHANDHALLPFVADNVEVLVAAALPVVGLAVYGFFRERYAGRSRPAVAFATYWAGAGLLIYPMATEVSEPWVAVHVLAPAAVPAAVGLAALWNHATAAVDAGDVDESRSDSFASRSAERSGDAARVAAAVLLLSGVGIHTGAVVAGEVYDAPAADDSLPGYAQPDADLHDVVAAMEVAITANGGTDVLYVGEQFAVADEATLDRPPVPAADRGAFAARLPFAWYAERADAETASVASSAAVAEPAPPVVVTSPAHAATLSRQLSGYERYEVTTGLTNRRLVVFVSG</sequence>
<evidence type="ECO:0000256" key="1">
    <source>
        <dbReference type="SAM" id="Phobius"/>
    </source>
</evidence>